<dbReference type="GO" id="GO:0046872">
    <property type="term" value="F:metal ion binding"/>
    <property type="evidence" value="ECO:0007669"/>
    <property type="project" value="UniProtKB-KW"/>
</dbReference>
<evidence type="ECO:0000313" key="5">
    <source>
        <dbReference type="Proteomes" id="UP000002383"/>
    </source>
</evidence>
<dbReference type="PANTHER" id="PTHR46244:SF6">
    <property type="entry name" value="PHOSPHOENOLPYRUVATE-PROTEIN PHOSPHOTRANSFERASE"/>
    <property type="match status" value="1"/>
</dbReference>
<dbReference type="InterPro" id="IPR040442">
    <property type="entry name" value="Pyrv_kinase-like_dom_sf"/>
</dbReference>
<dbReference type="PANTHER" id="PTHR46244">
    <property type="entry name" value="PHOSPHOENOLPYRUVATE-PROTEIN PHOSPHOTRANSFERASE"/>
    <property type="match status" value="1"/>
</dbReference>
<reference evidence="4 5" key="1">
    <citation type="journal article" date="2011" name="Stand. Genomic Sci.">
        <title>Complete genome sequence of 'Thioalkalivibrio sulfidophilus' HL-EbGr7.</title>
        <authorList>
            <person name="Muyzer G."/>
            <person name="Sorokin D.Y."/>
            <person name="Mavromatis K."/>
            <person name="Lapidus A."/>
            <person name="Clum A."/>
            <person name="Ivanova N."/>
            <person name="Pati A."/>
            <person name="d'Haeseleer P."/>
            <person name="Woyke T."/>
            <person name="Kyrpides N.C."/>
        </authorList>
    </citation>
    <scope>NUCLEOTIDE SEQUENCE [LARGE SCALE GENOMIC DNA]</scope>
    <source>
        <strain evidence="4 5">HL-EbGR7</strain>
    </source>
</reference>
<feature type="region of interest" description="Disordered" evidence="2">
    <location>
        <begin position="1"/>
        <end position="22"/>
    </location>
</feature>
<keyword evidence="4" id="KW-0808">Transferase</keyword>
<keyword evidence="4" id="KW-0670">Pyruvate</keyword>
<dbReference type="InterPro" id="IPR000121">
    <property type="entry name" value="PEP_util_C"/>
</dbReference>
<dbReference type="OrthoDB" id="5779591at2"/>
<dbReference type="KEGG" id="tgr:Tgr7_2676"/>
<organism evidence="4 5">
    <name type="scientific">Thioalkalivibrio sulfidiphilus (strain HL-EbGR7)</name>
    <dbReference type="NCBI Taxonomy" id="396588"/>
    <lineage>
        <taxon>Bacteria</taxon>
        <taxon>Pseudomonadati</taxon>
        <taxon>Pseudomonadota</taxon>
        <taxon>Gammaproteobacteria</taxon>
        <taxon>Chromatiales</taxon>
        <taxon>Ectothiorhodospiraceae</taxon>
        <taxon>Thioalkalivibrio</taxon>
    </lineage>
</organism>
<protein>
    <submittedName>
        <fullName evidence="4">Phosphoenolpyruvate--protein phosphotransferase</fullName>
    </submittedName>
</protein>
<dbReference type="Pfam" id="PF02896">
    <property type="entry name" value="PEP-utilizers_C"/>
    <property type="match status" value="1"/>
</dbReference>
<accession>B8GMT6</accession>
<dbReference type="SUPFAM" id="SSF52009">
    <property type="entry name" value="Phosphohistidine domain"/>
    <property type="match status" value="1"/>
</dbReference>
<dbReference type="HOGENOM" id="CLU_631116_0_0_6"/>
<dbReference type="PRINTS" id="PR01736">
    <property type="entry name" value="PHPHTRNFRASE"/>
</dbReference>
<sequence length="425" mass="45569">MSAMQLTPYAPGQARGTLRRPRSGPGILVLEHGELDGLSGPFTGLVMVSAAPFSHAMIRLLDLGVPVVMADRAQADRLPLGEQVWLDGERGLLVHPAGDMALASPPAWTAVPARTGDGERIELRCTVGDASAAGRARAAGATAIGLVRTEYLLPADDAVPDEAYYQQAFADICQAANPLPVTLRLLDIAADKRPSWLSGAALPGGALGMQGARLFNEIEVQRIVQAQVRAAGRVARQHQLRLLIPYLTSVEEFLRWREVVLADLPDRLPIGAMVETPALAMMLDRLMDEADFVALGLNDLMQCLFAADRDQPALGPWLDPHAPALYRFLDGVAEAAGAQVGEIQLCGLLPQLPGILPVLLGLGFRTFSVTAHVLPYLHRRAARVPMAEARALAQQVCCATDSDAVRAMLTSFMEQSRLDPLIAED</sequence>
<evidence type="ECO:0000259" key="3">
    <source>
        <dbReference type="Pfam" id="PF02896"/>
    </source>
</evidence>
<evidence type="ECO:0000256" key="1">
    <source>
        <dbReference type="ARBA" id="ARBA00022723"/>
    </source>
</evidence>
<keyword evidence="1" id="KW-0479">Metal-binding</keyword>
<name>B8GMT6_THISH</name>
<dbReference type="InterPro" id="IPR050499">
    <property type="entry name" value="PEP-utilizing_PTS_enzyme"/>
</dbReference>
<dbReference type="AlphaFoldDB" id="B8GMT6"/>
<gene>
    <name evidence="4" type="ordered locus">Tgr7_2676</name>
</gene>
<dbReference type="SUPFAM" id="SSF51621">
    <property type="entry name" value="Phosphoenolpyruvate/pyruvate domain"/>
    <property type="match status" value="1"/>
</dbReference>
<evidence type="ECO:0000313" key="4">
    <source>
        <dbReference type="EMBL" id="ACL73751.1"/>
    </source>
</evidence>
<proteinExistence type="predicted"/>
<dbReference type="GO" id="GO:0016772">
    <property type="term" value="F:transferase activity, transferring phosphorus-containing groups"/>
    <property type="evidence" value="ECO:0007669"/>
    <property type="project" value="InterPro"/>
</dbReference>
<dbReference type="Proteomes" id="UP000002383">
    <property type="component" value="Chromosome"/>
</dbReference>
<dbReference type="EMBL" id="CP001339">
    <property type="protein sequence ID" value="ACL73751.1"/>
    <property type="molecule type" value="Genomic_DNA"/>
</dbReference>
<dbReference type="Gene3D" id="3.20.20.60">
    <property type="entry name" value="Phosphoenolpyruvate-binding domains"/>
    <property type="match status" value="1"/>
</dbReference>
<dbReference type="STRING" id="396588.Tgr7_2676"/>
<dbReference type="eggNOG" id="COG1080">
    <property type="taxonomic scope" value="Bacteria"/>
</dbReference>
<feature type="domain" description="PEP-utilising enzyme C-terminal" evidence="3">
    <location>
        <begin position="108"/>
        <end position="383"/>
    </location>
</feature>
<dbReference type="InterPro" id="IPR015813">
    <property type="entry name" value="Pyrv/PenolPyrv_kinase-like_dom"/>
</dbReference>
<dbReference type="InterPro" id="IPR036637">
    <property type="entry name" value="Phosphohistidine_dom_sf"/>
</dbReference>
<keyword evidence="5" id="KW-1185">Reference proteome</keyword>
<evidence type="ECO:0000256" key="2">
    <source>
        <dbReference type="SAM" id="MobiDB-lite"/>
    </source>
</evidence>